<dbReference type="AlphaFoldDB" id="B4S9M3"/>
<dbReference type="HOGENOM" id="CLU_3171868_0_0_10"/>
<gene>
    <name evidence="2" type="ordered locus">Paes_2359</name>
</gene>
<evidence type="ECO:0000256" key="1">
    <source>
        <dbReference type="SAM" id="MobiDB-lite"/>
    </source>
</evidence>
<evidence type="ECO:0000313" key="3">
    <source>
        <dbReference type="Proteomes" id="UP000002725"/>
    </source>
</evidence>
<evidence type="ECO:0000313" key="2">
    <source>
        <dbReference type="EMBL" id="ACF47350.1"/>
    </source>
</evidence>
<feature type="region of interest" description="Disordered" evidence="1">
    <location>
        <begin position="17"/>
        <end position="47"/>
    </location>
</feature>
<sequence>MHNRRNACEDAYKKMHDAGAETHSKKTAYRLIPPGVMGPEGLESLGG</sequence>
<dbReference type="EMBL" id="CP001109">
    <property type="protein sequence ID" value="ACF47350.1"/>
    <property type="molecule type" value="Genomic_DNA"/>
</dbReference>
<dbReference type="KEGG" id="paa:Paes_2359"/>
<reference evidence="2" key="1">
    <citation type="submission" date="2008-06" db="EMBL/GenBank/DDBJ databases">
        <title>Complete sequence of plasmid of Prosthecochloris aestuarii DSM 271.</title>
        <authorList>
            <consortium name="US DOE Joint Genome Institute"/>
            <person name="Lucas S."/>
            <person name="Copeland A."/>
            <person name="Lapidus A."/>
            <person name="Glavina del Rio T."/>
            <person name="Dalin E."/>
            <person name="Tice H."/>
            <person name="Bruce D."/>
            <person name="Goodwin L."/>
            <person name="Pitluck S."/>
            <person name="Schmutz J."/>
            <person name="Larimer F."/>
            <person name="Land M."/>
            <person name="Hauser L."/>
            <person name="Kyrpides N."/>
            <person name="Anderson I."/>
            <person name="Liu Z."/>
            <person name="Li T."/>
            <person name="Zhao F."/>
            <person name="Overmann J."/>
            <person name="Bryant D.A."/>
            <person name="Richardson P."/>
        </authorList>
    </citation>
    <scope>NUCLEOTIDE SEQUENCE [LARGE SCALE GENOMIC DNA]</scope>
    <source>
        <strain evidence="2">DSM 271</strain>
        <plasmid evidence="2">pPAES01</plasmid>
    </source>
</reference>
<name>B4S9M3_PROA2</name>
<protein>
    <submittedName>
        <fullName evidence="2">Uncharacterized protein</fullName>
    </submittedName>
</protein>
<geneLocation type="plasmid" evidence="2 3">
    <name>pPAES01</name>
</geneLocation>
<proteinExistence type="predicted"/>
<accession>B4S9M3</accession>
<keyword evidence="2" id="KW-0614">Plasmid</keyword>
<organism evidence="2 3">
    <name type="scientific">Prosthecochloris aestuarii (strain DSM 271 / SK 413)</name>
    <dbReference type="NCBI Taxonomy" id="290512"/>
    <lineage>
        <taxon>Bacteria</taxon>
        <taxon>Pseudomonadati</taxon>
        <taxon>Chlorobiota</taxon>
        <taxon>Chlorobiia</taxon>
        <taxon>Chlorobiales</taxon>
        <taxon>Chlorobiaceae</taxon>
        <taxon>Prosthecochloris</taxon>
    </lineage>
</organism>
<keyword evidence="3" id="KW-1185">Reference proteome</keyword>
<dbReference type="Proteomes" id="UP000002725">
    <property type="component" value="Plasmid pPAES01"/>
</dbReference>